<name>A0AC35UB51_9BILA</name>
<reference evidence="2" key="1">
    <citation type="submission" date="2016-11" db="UniProtKB">
        <authorList>
            <consortium name="WormBaseParasite"/>
        </authorList>
    </citation>
    <scope>IDENTIFICATION</scope>
    <source>
        <strain evidence="2">KR3021</strain>
    </source>
</reference>
<organism evidence="1 2">
    <name type="scientific">Rhabditophanes sp. KR3021</name>
    <dbReference type="NCBI Taxonomy" id="114890"/>
    <lineage>
        <taxon>Eukaryota</taxon>
        <taxon>Metazoa</taxon>
        <taxon>Ecdysozoa</taxon>
        <taxon>Nematoda</taxon>
        <taxon>Chromadorea</taxon>
        <taxon>Rhabditida</taxon>
        <taxon>Tylenchina</taxon>
        <taxon>Panagrolaimomorpha</taxon>
        <taxon>Strongyloidoidea</taxon>
        <taxon>Alloionematidae</taxon>
        <taxon>Rhabditophanes</taxon>
    </lineage>
</organism>
<proteinExistence type="predicted"/>
<evidence type="ECO:0000313" key="2">
    <source>
        <dbReference type="WBParaSite" id="RSKR_0000944500.1"/>
    </source>
</evidence>
<dbReference type="WBParaSite" id="RSKR_0000944500.1">
    <property type="protein sequence ID" value="RSKR_0000944500.1"/>
    <property type="gene ID" value="RSKR_0000944500"/>
</dbReference>
<protein>
    <submittedName>
        <fullName evidence="2">NTR domain-containing protein</fullName>
    </submittedName>
</protein>
<dbReference type="Proteomes" id="UP000095286">
    <property type="component" value="Unplaced"/>
</dbReference>
<evidence type="ECO:0000313" key="1">
    <source>
        <dbReference type="Proteomes" id="UP000095286"/>
    </source>
</evidence>
<accession>A0AC35UB51</accession>
<sequence length="759" mass="87598">MDVNYYVEHVKIYKTSHDLKNQLPKAIITASNSGVCGIEDLVPGEEYLLAGMVEENTLRINSCGQIGPVGGFGVQEWKNVSLPQKADLDNNKYEPCTTTTPFPVQVNKLQTALHPFKGLASQCDVKHKPNVITDTSSLENYKMLYLQFVEIFLKHENTILNQTSEREIKSWYWLIKDFFSHLMLLTPPSKEQREKMFMQFTLAHFNPNDSITVGGTWFKCISNVNSAVTLIYSWVNTHPQIADDKIKPFFDKIKNLIKNYLLVFMGNTGYELITNFINDECKKAKITIKPISVKEKAEKRKLIEESVKNEQKMFNCELMNSVNLSRSQLATHANSPSLEDWSKANRGDHAGDLIKAYYNICDAIEESLKVEDITQEFRNIEYVYLKINGLFPEFELISMVLECFKENYPEKAKLYDYDSFIKTLEKKSTPTHIMDKMFDKSKCMDIFHPSLKSKKYGINLVMTVMLEYLLVNEDSNLKSRGKEIQKLCLESLGSRRNRIKLDKENKIKQAAINKKLEEERKAKVIVEEKKVENETESERREKLKKIQGAVEVSPDTTPVANRTERIPITFSEKSKTPLKVSNDSKNSKERPKKADQLEELSPDTTPIRNKTEKAPITFTEKDSDKYNKASVEDIDKTGQDGKYKVIPTFEKRLAEGQKTRNKYPDKIPVIVEKSPNSRLSDLDKKKYLVPTDLTVGQFYFLIRKRIQLKPEDSLFFFVNDNIPQTMTTMDQLYREFADEDHFLYVAYNNESVYGAPESK</sequence>